<feature type="signal peptide" evidence="1">
    <location>
        <begin position="1"/>
        <end position="24"/>
    </location>
</feature>
<proteinExistence type="predicted"/>
<evidence type="ECO:0000256" key="1">
    <source>
        <dbReference type="SAM" id="SignalP"/>
    </source>
</evidence>
<dbReference type="InterPro" id="IPR036691">
    <property type="entry name" value="Endo/exonu/phosph_ase_sf"/>
</dbReference>
<comment type="caution">
    <text evidence="3">The sequence shown here is derived from an EMBL/GenBank/DDBJ whole genome shotgun (WGS) entry which is preliminary data.</text>
</comment>
<evidence type="ECO:0000259" key="2">
    <source>
        <dbReference type="PROSITE" id="PS51841"/>
    </source>
</evidence>
<evidence type="ECO:0000313" key="3">
    <source>
        <dbReference type="EMBL" id="MEL0660347.1"/>
    </source>
</evidence>
<dbReference type="Pfam" id="PF00932">
    <property type="entry name" value="LTD"/>
    <property type="match status" value="1"/>
</dbReference>
<gene>
    <name evidence="3" type="ORF">V6255_14505</name>
</gene>
<dbReference type="Gene3D" id="3.60.10.10">
    <property type="entry name" value="Endonuclease/exonuclease/phosphatase"/>
    <property type="match status" value="1"/>
</dbReference>
<feature type="chain" id="PRO_5045058914" evidence="1">
    <location>
        <begin position="25"/>
        <end position="1044"/>
    </location>
</feature>
<name>A0ABU9HEM1_9GAMM</name>
<keyword evidence="3" id="KW-0255">Endonuclease</keyword>
<keyword evidence="3" id="KW-0540">Nuclease</keyword>
<reference evidence="3 4" key="1">
    <citation type="submission" date="2024-02" db="EMBL/GenBank/DDBJ databases">
        <title>Bacteria isolated from the canopy kelp, Nereocystis luetkeana.</title>
        <authorList>
            <person name="Pfister C.A."/>
            <person name="Younker I.T."/>
            <person name="Light S.H."/>
        </authorList>
    </citation>
    <scope>NUCLEOTIDE SEQUENCE [LARGE SCALE GENOMIC DNA]</scope>
    <source>
        <strain evidence="3 4">TI.2.07</strain>
    </source>
</reference>
<dbReference type="PROSITE" id="PS51841">
    <property type="entry name" value="LTD"/>
    <property type="match status" value="1"/>
</dbReference>
<keyword evidence="1" id="KW-0732">Signal</keyword>
<dbReference type="PANTHER" id="PTHR42834:SF1">
    <property type="entry name" value="ENDONUCLEASE_EXONUCLEASE_PHOSPHATASE FAMILY PROTEIN (AFU_ORTHOLOGUE AFUA_3G09210)"/>
    <property type="match status" value="1"/>
</dbReference>
<organism evidence="3 4">
    <name type="scientific">Psychromonas arctica</name>
    <dbReference type="NCBI Taxonomy" id="168275"/>
    <lineage>
        <taxon>Bacteria</taxon>
        <taxon>Pseudomonadati</taxon>
        <taxon>Pseudomonadota</taxon>
        <taxon>Gammaproteobacteria</taxon>
        <taxon>Alteromonadales</taxon>
        <taxon>Psychromonadaceae</taxon>
        <taxon>Psychromonas</taxon>
    </lineage>
</organism>
<dbReference type="Proteomes" id="UP001366060">
    <property type="component" value="Unassembled WGS sequence"/>
</dbReference>
<dbReference type="RefSeq" id="WP_341628808.1">
    <property type="nucleotide sequence ID" value="NZ_JBAKBA010000040.1"/>
</dbReference>
<dbReference type="EMBL" id="JBAKBA010000040">
    <property type="protein sequence ID" value="MEL0660347.1"/>
    <property type="molecule type" value="Genomic_DNA"/>
</dbReference>
<evidence type="ECO:0000313" key="4">
    <source>
        <dbReference type="Proteomes" id="UP001366060"/>
    </source>
</evidence>
<feature type="domain" description="LTD" evidence="2">
    <location>
        <begin position="20"/>
        <end position="217"/>
    </location>
</feature>
<dbReference type="InterPro" id="IPR001322">
    <property type="entry name" value="Lamin_tail_dom"/>
</dbReference>
<dbReference type="InterPro" id="IPR047971">
    <property type="entry name" value="ExeM-like"/>
</dbReference>
<sequence length="1044" mass="113105">MNKNLNKSLLALAISGILSSHASAAITDIIISEYLEGSGDNKAIELTNTGTSNYTFPSNIELQYSSYNNQVRNPAGGNVLEGVTIPANSTLVIYNSGSDIALSEAIASSATSVIAATYDEQSFNSLSFNGDDKVSLINTDTNTTYDIIGIDGTYWGSGQTLRRRFVEGNAIPTQSSIYKAADWEDFGEDVYDDLGTATYSEYQEVVASTCALDTQTTIAEVQGAGTSSPLITSGFTTAESYNVTGIVTAVTTYPEKGFYMQDVLPDGDELTSDGIFVSTANVSDDMIGTTVCVTSTVTESYNLTQLETDEWDTVDATSSVPTATDIEMIAADGESFNATLERYEGMLVNLPEDIDANTSGNQDMRVSKTFGFNYDTFRNDMSLSYQRPNLNPTQENVPGSDDILAAIAENNDYRLVIESSTKAADGEIPYYSSFSSDPANNYIRVDDSVIGMEGVITYSYSNFNLVVTNELYNNNFVHNTDRRSSPDLSTTTENGHFSITIGTKNVLNLFNSPYGGETNSHGENRGADDEAEYQKQLAKLVSAITGLDADIVGLMEIENNGFGNDSAIQAFVDAINEEYYDEDPKDEGSAVSTSNRYVFVGYDSNGDLVLDESDSLGSDAITTGLLYRPSKVSIESMRVISMPEQHAPVVVNSANTVMKDSSGAVLESGDNYQRETIAATFKVNNTGKTLTVAVNHFKSKGSTCWEEWDGVEFGDESTWSDDAPDEDLQGACENLRVAAAVQLGEELEDLGGDRIIVGDLNSYGQEDPLLVLTENTTGKIITTARDTFIGDKPQFTVAGTPQEITKTYGYINTIALKDAEKGQSSWSYSYNDEIGSLDHILISTSLENRLIDAVDWHINAPESSLFDYNTEYKGDDYENFYVDDEYRSSDHDSAIMSLSYEYGEVGEGEPVYLTISSSAVDVPYVLEEGALIGDVAQIQLSSSTDMSDVVLPNVTITEDNQSLVEIEVYGLDAGNYTAKMTLIRDAEVMPAFTKTMSFEAASKDSTTTSVAPVEEYDGSGGGSFSIFGLISLLGLGFLRRYKAQ</sequence>
<dbReference type="PANTHER" id="PTHR42834">
    <property type="entry name" value="ENDONUCLEASE/EXONUCLEASE/PHOSPHATASE FAMILY PROTEIN (AFU_ORTHOLOGUE AFUA_3G09210)"/>
    <property type="match status" value="1"/>
</dbReference>
<dbReference type="SUPFAM" id="SSF56219">
    <property type="entry name" value="DNase I-like"/>
    <property type="match status" value="1"/>
</dbReference>
<keyword evidence="3" id="KW-0378">Hydrolase</keyword>
<accession>A0ABU9HEM1</accession>
<dbReference type="GO" id="GO:0004519">
    <property type="term" value="F:endonuclease activity"/>
    <property type="evidence" value="ECO:0007669"/>
    <property type="project" value="UniProtKB-KW"/>
</dbReference>
<keyword evidence="4" id="KW-1185">Reference proteome</keyword>
<dbReference type="NCBIfam" id="NF033681">
    <property type="entry name" value="ExeM_NucH_DNase"/>
    <property type="match status" value="1"/>
</dbReference>
<protein>
    <submittedName>
        <fullName evidence="3">ExeM/NucH family extracellular endonuclease</fullName>
    </submittedName>
</protein>
<dbReference type="CDD" id="cd04486">
    <property type="entry name" value="YhcR_OBF_like"/>
    <property type="match status" value="1"/>
</dbReference>